<evidence type="ECO:0000259" key="4">
    <source>
        <dbReference type="SMART" id="SM00822"/>
    </source>
</evidence>
<dbReference type="PANTHER" id="PTHR45024">
    <property type="entry name" value="DEHYDROGENASES, SHORT CHAIN"/>
    <property type="match status" value="1"/>
</dbReference>
<dbReference type="PRINTS" id="PR00080">
    <property type="entry name" value="SDRFAMILY"/>
</dbReference>
<dbReference type="SMART" id="SM00822">
    <property type="entry name" value="PKS_KR"/>
    <property type="match status" value="1"/>
</dbReference>
<organism evidence="5 6">
    <name type="scientific">Actinocorallia libanotica</name>
    <dbReference type="NCBI Taxonomy" id="46162"/>
    <lineage>
        <taxon>Bacteria</taxon>
        <taxon>Bacillati</taxon>
        <taxon>Actinomycetota</taxon>
        <taxon>Actinomycetes</taxon>
        <taxon>Streptosporangiales</taxon>
        <taxon>Thermomonosporaceae</taxon>
        <taxon>Actinocorallia</taxon>
    </lineage>
</organism>
<dbReference type="Gene3D" id="3.40.50.720">
    <property type="entry name" value="NAD(P)-binding Rossmann-like Domain"/>
    <property type="match status" value="1"/>
</dbReference>
<dbReference type="InterPro" id="IPR002347">
    <property type="entry name" value="SDR_fam"/>
</dbReference>
<keyword evidence="6" id="KW-1185">Reference proteome</keyword>
<feature type="domain" description="Ketoreductase" evidence="4">
    <location>
        <begin position="7"/>
        <end position="208"/>
    </location>
</feature>
<dbReference type="PANTHER" id="PTHR45024:SF2">
    <property type="entry name" value="SCP2 DOMAIN-CONTAINING PROTEIN"/>
    <property type="match status" value="1"/>
</dbReference>
<proteinExistence type="inferred from homology"/>
<dbReference type="EMBL" id="BAAAHH010000018">
    <property type="protein sequence ID" value="GAA0956999.1"/>
    <property type="molecule type" value="Genomic_DNA"/>
</dbReference>
<dbReference type="SUPFAM" id="SSF51735">
    <property type="entry name" value="NAD(P)-binding Rossmann-fold domains"/>
    <property type="match status" value="1"/>
</dbReference>
<keyword evidence="2" id="KW-0560">Oxidoreductase</keyword>
<dbReference type="InterPro" id="IPR051687">
    <property type="entry name" value="Peroxisomal_Beta-Oxidation"/>
</dbReference>
<dbReference type="PRINTS" id="PR00081">
    <property type="entry name" value="GDHRDH"/>
</dbReference>
<comment type="caution">
    <text evidence="5">The sequence shown here is derived from an EMBL/GenBank/DDBJ whole genome shotgun (WGS) entry which is preliminary data.</text>
</comment>
<dbReference type="InterPro" id="IPR020904">
    <property type="entry name" value="Sc_DH/Rdtase_CS"/>
</dbReference>
<reference evidence="5 6" key="1">
    <citation type="journal article" date="2019" name="Int. J. Syst. Evol. Microbiol.">
        <title>The Global Catalogue of Microorganisms (GCM) 10K type strain sequencing project: providing services to taxonomists for standard genome sequencing and annotation.</title>
        <authorList>
            <consortium name="The Broad Institute Genomics Platform"/>
            <consortium name="The Broad Institute Genome Sequencing Center for Infectious Disease"/>
            <person name="Wu L."/>
            <person name="Ma J."/>
        </authorList>
    </citation>
    <scope>NUCLEOTIDE SEQUENCE [LARGE SCALE GENOMIC DNA]</scope>
    <source>
        <strain evidence="5 6">JCM 10696</strain>
    </source>
</reference>
<evidence type="ECO:0000313" key="5">
    <source>
        <dbReference type="EMBL" id="GAA0956999.1"/>
    </source>
</evidence>
<evidence type="ECO:0000313" key="6">
    <source>
        <dbReference type="Proteomes" id="UP001500665"/>
    </source>
</evidence>
<evidence type="ECO:0000256" key="1">
    <source>
        <dbReference type="ARBA" id="ARBA00006484"/>
    </source>
</evidence>
<dbReference type="RefSeq" id="WP_344242753.1">
    <property type="nucleotide sequence ID" value="NZ_BAAAHH010000018.1"/>
</dbReference>
<dbReference type="Proteomes" id="UP001500665">
    <property type="component" value="Unassembled WGS sequence"/>
</dbReference>
<name>A0ABN1RGX4_9ACTN</name>
<protein>
    <submittedName>
        <fullName evidence="5">SDR family NAD(P)-dependent oxidoreductase</fullName>
    </submittedName>
</protein>
<dbReference type="InterPro" id="IPR057326">
    <property type="entry name" value="KR_dom"/>
</dbReference>
<dbReference type="PROSITE" id="PS00061">
    <property type="entry name" value="ADH_SHORT"/>
    <property type="match status" value="1"/>
</dbReference>
<accession>A0ABN1RGX4</accession>
<sequence>MLDFTGRVVIVTGAGRGIGRAYALLLGARGASVVVNDLGGDTDGRNPSDGPASAVAAEIEAAGGTAAANAGSIADPKDVEALVAQAIERFGRIDAVINNAGNYRLGRFEDLEPEVYQSFLDVHYHGSLLLTRAAWPHLIASGSGRVVNTVSAALTGQPDMVHYGSAKGAVYGLTRALAVAGAAHGIKVNAVAPGAGTRMMDIAAPALPPGTAEYMQEQMPPEKVAPVGAYLAHADCAITGEVLNAAGGYVSRMVMVGTPGIHDPELSPETVAARIDEITDTANAQVAELAFPS</sequence>
<gene>
    <name evidence="5" type="ORF">GCM10009550_43720</name>
</gene>
<evidence type="ECO:0000256" key="2">
    <source>
        <dbReference type="ARBA" id="ARBA00023002"/>
    </source>
</evidence>
<dbReference type="Pfam" id="PF00106">
    <property type="entry name" value="adh_short"/>
    <property type="match status" value="1"/>
</dbReference>
<comment type="similarity">
    <text evidence="1 3">Belongs to the short-chain dehydrogenases/reductases (SDR) family.</text>
</comment>
<dbReference type="InterPro" id="IPR036291">
    <property type="entry name" value="NAD(P)-bd_dom_sf"/>
</dbReference>
<evidence type="ECO:0000256" key="3">
    <source>
        <dbReference type="RuleBase" id="RU000363"/>
    </source>
</evidence>